<evidence type="ECO:0000259" key="9">
    <source>
        <dbReference type="Pfam" id="PF00078"/>
    </source>
</evidence>
<dbReference type="Gene3D" id="3.10.10.10">
    <property type="entry name" value="HIV Type 1 Reverse Transcriptase, subunit A, domain 1"/>
    <property type="match status" value="1"/>
</dbReference>
<dbReference type="AlphaFoldDB" id="A0A6L2M235"/>
<dbReference type="SUPFAM" id="SSF56672">
    <property type="entry name" value="DNA/RNA polymerases"/>
    <property type="match status" value="1"/>
</dbReference>
<gene>
    <name evidence="11" type="ORF">Tci_040051</name>
</gene>
<dbReference type="Pfam" id="PF00078">
    <property type="entry name" value="RVT_1"/>
    <property type="match status" value="1"/>
</dbReference>
<accession>A0A6L2M235</accession>
<dbReference type="EMBL" id="BKCJ010005681">
    <property type="protein sequence ID" value="GEU68073.1"/>
    <property type="molecule type" value="Genomic_DNA"/>
</dbReference>
<proteinExistence type="predicted"/>
<dbReference type="GO" id="GO:0008233">
    <property type="term" value="F:peptidase activity"/>
    <property type="evidence" value="ECO:0007669"/>
    <property type="project" value="UniProtKB-KW"/>
</dbReference>
<evidence type="ECO:0000256" key="2">
    <source>
        <dbReference type="ARBA" id="ARBA00022679"/>
    </source>
</evidence>
<keyword evidence="4" id="KW-0540">Nuclease</keyword>
<feature type="region of interest" description="Disordered" evidence="8">
    <location>
        <begin position="110"/>
        <end position="142"/>
    </location>
</feature>
<reference evidence="11" key="1">
    <citation type="journal article" date="2019" name="Sci. Rep.">
        <title>Draft genome of Tanacetum cinerariifolium, the natural source of mosquito coil.</title>
        <authorList>
            <person name="Yamashiro T."/>
            <person name="Shiraishi A."/>
            <person name="Satake H."/>
            <person name="Nakayama K."/>
        </authorList>
    </citation>
    <scope>NUCLEOTIDE SEQUENCE</scope>
</reference>
<dbReference type="InterPro" id="IPR043128">
    <property type="entry name" value="Rev_trsase/Diguanyl_cyclase"/>
</dbReference>
<dbReference type="Gene3D" id="3.30.70.270">
    <property type="match status" value="1"/>
</dbReference>
<feature type="compositionally biased region" description="Polar residues" evidence="8">
    <location>
        <begin position="111"/>
        <end position="123"/>
    </location>
</feature>
<dbReference type="FunFam" id="3.10.10.10:FF:000007">
    <property type="entry name" value="Retrovirus-related Pol polyprotein from transposon 17.6-like Protein"/>
    <property type="match status" value="1"/>
</dbReference>
<keyword evidence="6" id="KW-0378">Hydrolase</keyword>
<feature type="compositionally biased region" description="Basic and acidic residues" evidence="8">
    <location>
        <begin position="127"/>
        <end position="142"/>
    </location>
</feature>
<keyword evidence="3" id="KW-0548">Nucleotidyltransferase</keyword>
<keyword evidence="1" id="KW-0645">Protease</keyword>
<keyword evidence="7 11" id="KW-0695">RNA-directed DNA polymerase</keyword>
<organism evidence="11">
    <name type="scientific">Tanacetum cinerariifolium</name>
    <name type="common">Dalmatian daisy</name>
    <name type="synonym">Chrysanthemum cinerariifolium</name>
    <dbReference type="NCBI Taxonomy" id="118510"/>
    <lineage>
        <taxon>Eukaryota</taxon>
        <taxon>Viridiplantae</taxon>
        <taxon>Streptophyta</taxon>
        <taxon>Embryophyta</taxon>
        <taxon>Tracheophyta</taxon>
        <taxon>Spermatophyta</taxon>
        <taxon>Magnoliopsida</taxon>
        <taxon>eudicotyledons</taxon>
        <taxon>Gunneridae</taxon>
        <taxon>Pentapetalae</taxon>
        <taxon>asterids</taxon>
        <taxon>campanulids</taxon>
        <taxon>Asterales</taxon>
        <taxon>Asteraceae</taxon>
        <taxon>Asteroideae</taxon>
        <taxon>Anthemideae</taxon>
        <taxon>Anthemidinae</taxon>
        <taxon>Tanacetum</taxon>
    </lineage>
</organism>
<dbReference type="PANTHER" id="PTHR24559:SF427">
    <property type="entry name" value="RNA-DIRECTED DNA POLYMERASE"/>
    <property type="match status" value="1"/>
</dbReference>
<name>A0A6L2M235_TANCI</name>
<evidence type="ECO:0000256" key="1">
    <source>
        <dbReference type="ARBA" id="ARBA00022670"/>
    </source>
</evidence>
<sequence>MSFLDSTNVYDEPISSLDKRDKVDNLSLQSTPQVLLSFEEYTSPMTYREEVKETIGIPMEVEPLDHTILEDLGLNTCSHDLFLSSREIPSVREPEHQLIPKFSPLDRERALQNSVSKSKQQYPGKSIHAEGQKRSSRPERSHGSFNVVIGMDWLSKYHAKILCDEKFVHIPIDSETLIIRGDQSSSVYSKIDLRSGYHQLRVREEDIPKTAFKTQYGHYEFQVMPFGLINAPVVFMDLMNRVCKTYLDKFGIVFIDYILIYSCNKEEHADHMRIILELLKKEKLYAKFSKCDFWISIVQFLGCIIYSQGIHVDPAKIEEVKNWASPTTPTEVTWAYLEEKRTRLRLYTKSLEEYAYSAWRRPSQLLATTSYYTRDSDRNFQTASVPPQKKPKKTKDHLLHKIIGDPKSGVRTRGKTIIKTKWIFKNKKDESNLVIRNKVRHVAVGYSQQEGIDYDEKFAPVARIKVICLFLAYATHKDFTVFLMDVKTVFLNGILKKEVYVGQPPGSVSKQYPDHVYALDKSLYGLKQAPRAQVNTARPKAVINVVRTNRVLLLAWDKVFKIKDAFIKKQYKPEDIQELIQKLFNDVQNIHEELADYINTPSWNRPTFYNYDDDDDEDYTIAITPVLSTEEPVDSLIMEDEHLDTIWATKSDEVIKSSVEDLIPIPNQFVDFSDSNDDSTSIDDDYFSINDINYVKASPPDSELVSLEEVKDDILCETLLNIHLLIDKIESLNVNPTPDRVLKSPSPLHIPVEDSDSFFKKSDTSLSYSNNSLPKFKTFSDHTKETSSGSTTTHADNSLPKYDSFLFEIELDQGKLTSKNSGSTTIHAYISLLVFNHFDFKIEPDPGELTSSVDSGIHENVLSATNVKLSPEDDQSPLFAYVVWIFLSFLTYPVAPPYILSFGNEDTIFDSGISIYHSFILGVSHRSGTFMKFNVYTNHLNESWRFCLPLAPP</sequence>
<evidence type="ECO:0000256" key="6">
    <source>
        <dbReference type="ARBA" id="ARBA00022801"/>
    </source>
</evidence>
<keyword evidence="2" id="KW-0808">Transferase</keyword>
<feature type="domain" description="Reverse transcriptase Ty1/copia-type" evidence="10">
    <location>
        <begin position="414"/>
        <end position="533"/>
    </location>
</feature>
<dbReference type="InterPro" id="IPR053134">
    <property type="entry name" value="RNA-dir_DNA_polymerase"/>
</dbReference>
<evidence type="ECO:0000256" key="4">
    <source>
        <dbReference type="ARBA" id="ARBA00022722"/>
    </source>
</evidence>
<dbReference type="InterPro" id="IPR013103">
    <property type="entry name" value="RVT_2"/>
</dbReference>
<protein>
    <submittedName>
        <fullName evidence="11">Putative reverse transcriptase domain-containing protein</fullName>
    </submittedName>
</protein>
<evidence type="ECO:0000313" key="11">
    <source>
        <dbReference type="EMBL" id="GEU68073.1"/>
    </source>
</evidence>
<feature type="domain" description="Reverse transcriptase" evidence="9">
    <location>
        <begin position="180"/>
        <end position="305"/>
    </location>
</feature>
<dbReference type="PANTHER" id="PTHR24559">
    <property type="entry name" value="TRANSPOSON TY3-I GAG-POL POLYPROTEIN"/>
    <property type="match status" value="1"/>
</dbReference>
<dbReference type="Pfam" id="PF07727">
    <property type="entry name" value="RVT_2"/>
    <property type="match status" value="1"/>
</dbReference>
<dbReference type="InterPro" id="IPR043502">
    <property type="entry name" value="DNA/RNA_pol_sf"/>
</dbReference>
<dbReference type="CDD" id="cd01647">
    <property type="entry name" value="RT_LTR"/>
    <property type="match status" value="1"/>
</dbReference>
<keyword evidence="5" id="KW-0255">Endonuclease</keyword>
<evidence type="ECO:0000256" key="7">
    <source>
        <dbReference type="ARBA" id="ARBA00022918"/>
    </source>
</evidence>
<dbReference type="InterPro" id="IPR000477">
    <property type="entry name" value="RT_dom"/>
</dbReference>
<evidence type="ECO:0000259" key="10">
    <source>
        <dbReference type="Pfam" id="PF07727"/>
    </source>
</evidence>
<comment type="caution">
    <text evidence="11">The sequence shown here is derived from an EMBL/GenBank/DDBJ whole genome shotgun (WGS) entry which is preliminary data.</text>
</comment>
<dbReference type="GO" id="GO:0004519">
    <property type="term" value="F:endonuclease activity"/>
    <property type="evidence" value="ECO:0007669"/>
    <property type="project" value="UniProtKB-KW"/>
</dbReference>
<evidence type="ECO:0000256" key="8">
    <source>
        <dbReference type="SAM" id="MobiDB-lite"/>
    </source>
</evidence>
<dbReference type="GO" id="GO:0003964">
    <property type="term" value="F:RNA-directed DNA polymerase activity"/>
    <property type="evidence" value="ECO:0007669"/>
    <property type="project" value="UniProtKB-KW"/>
</dbReference>
<evidence type="ECO:0000256" key="5">
    <source>
        <dbReference type="ARBA" id="ARBA00022759"/>
    </source>
</evidence>
<dbReference type="GO" id="GO:0006508">
    <property type="term" value="P:proteolysis"/>
    <property type="evidence" value="ECO:0007669"/>
    <property type="project" value="UniProtKB-KW"/>
</dbReference>
<evidence type="ECO:0000256" key="3">
    <source>
        <dbReference type="ARBA" id="ARBA00022695"/>
    </source>
</evidence>